<evidence type="ECO:0000313" key="15">
    <source>
        <dbReference type="EMBL" id="GAX21769.1"/>
    </source>
</evidence>
<evidence type="ECO:0000256" key="10">
    <source>
        <dbReference type="ARBA" id="ARBA00023136"/>
    </source>
</evidence>
<feature type="transmembrane region" description="Helical" evidence="13">
    <location>
        <begin position="374"/>
        <end position="396"/>
    </location>
</feature>
<feature type="transmembrane region" description="Helical" evidence="13">
    <location>
        <begin position="484"/>
        <end position="501"/>
    </location>
</feature>
<comment type="similarity">
    <text evidence="3">Belongs to the very long-chain fatty acids dehydratase HACD family.</text>
</comment>
<dbReference type="AlphaFoldDB" id="A0A1Z5K6C3"/>
<dbReference type="Pfam" id="PF04387">
    <property type="entry name" value="PTPLA"/>
    <property type="match status" value="1"/>
</dbReference>
<protein>
    <recommendedName>
        <fullName evidence="4">very-long-chain (3R)-3-hydroxyacyl-CoA dehydratase</fullName>
        <ecNumber evidence="4">4.2.1.134</ecNumber>
    </recommendedName>
</protein>
<dbReference type="UniPathway" id="UPA00094"/>
<name>A0A1Z5K6C3_FISSO</name>
<dbReference type="Pfam" id="PF13640">
    <property type="entry name" value="2OG-FeII_Oxy_3"/>
    <property type="match status" value="1"/>
</dbReference>
<keyword evidence="10 13" id="KW-0472">Membrane</keyword>
<evidence type="ECO:0000259" key="14">
    <source>
        <dbReference type="Pfam" id="PF13640"/>
    </source>
</evidence>
<dbReference type="GO" id="GO:0102158">
    <property type="term" value="F:very-long-chain (3R)-3-hydroxyacyl-CoA dehydratase activity"/>
    <property type="evidence" value="ECO:0007669"/>
    <property type="project" value="UniProtKB-EC"/>
</dbReference>
<evidence type="ECO:0000256" key="8">
    <source>
        <dbReference type="ARBA" id="ARBA00022989"/>
    </source>
</evidence>
<proteinExistence type="inferred from homology"/>
<comment type="pathway">
    <text evidence="2">Lipid metabolism; fatty acid biosynthesis.</text>
</comment>
<evidence type="ECO:0000256" key="1">
    <source>
        <dbReference type="ARBA" id="ARBA00004141"/>
    </source>
</evidence>
<evidence type="ECO:0000256" key="2">
    <source>
        <dbReference type="ARBA" id="ARBA00005194"/>
    </source>
</evidence>
<dbReference type="PANTHER" id="PTHR12117:SF0">
    <property type="entry name" value="PROLYL 3-HYDROXYLASE OGFOD1"/>
    <property type="match status" value="1"/>
</dbReference>
<dbReference type="Proteomes" id="UP000198406">
    <property type="component" value="Unassembled WGS sequence"/>
</dbReference>
<dbReference type="PANTHER" id="PTHR12117">
    <property type="entry name" value="HISTONE ACETYLTRANSFERASE COMPLEX"/>
    <property type="match status" value="1"/>
</dbReference>
<comment type="subcellular location">
    <subcellularLocation>
        <location evidence="1">Membrane</location>
        <topology evidence="1">Multi-pass membrane protein</topology>
    </subcellularLocation>
</comment>
<dbReference type="InParanoid" id="A0A1Z5K6C3"/>
<organism evidence="15 16">
    <name type="scientific">Fistulifera solaris</name>
    <name type="common">Oleaginous diatom</name>
    <dbReference type="NCBI Taxonomy" id="1519565"/>
    <lineage>
        <taxon>Eukaryota</taxon>
        <taxon>Sar</taxon>
        <taxon>Stramenopiles</taxon>
        <taxon>Ochrophyta</taxon>
        <taxon>Bacillariophyta</taxon>
        <taxon>Bacillariophyceae</taxon>
        <taxon>Bacillariophycidae</taxon>
        <taxon>Naviculales</taxon>
        <taxon>Naviculaceae</taxon>
        <taxon>Fistulifera</taxon>
    </lineage>
</organism>
<dbReference type="EMBL" id="BDSP01000172">
    <property type="protein sequence ID" value="GAX21769.1"/>
    <property type="molecule type" value="Genomic_DNA"/>
</dbReference>
<evidence type="ECO:0000256" key="7">
    <source>
        <dbReference type="ARBA" id="ARBA00022832"/>
    </source>
</evidence>
<keyword evidence="8 13" id="KW-1133">Transmembrane helix</keyword>
<evidence type="ECO:0000256" key="13">
    <source>
        <dbReference type="SAM" id="Phobius"/>
    </source>
</evidence>
<dbReference type="InterPro" id="IPR007482">
    <property type="entry name" value="Tyr_Pase-like_PTPLA"/>
</dbReference>
<evidence type="ECO:0000256" key="9">
    <source>
        <dbReference type="ARBA" id="ARBA00023098"/>
    </source>
</evidence>
<feature type="transmembrane region" description="Helical" evidence="13">
    <location>
        <begin position="21"/>
        <end position="38"/>
    </location>
</feature>
<comment type="caution">
    <text evidence="15">The sequence shown here is derived from an EMBL/GenBank/DDBJ whole genome shotgun (WGS) entry which is preliminary data.</text>
</comment>
<evidence type="ECO:0000256" key="11">
    <source>
        <dbReference type="ARBA" id="ARBA00023160"/>
    </source>
</evidence>
<keyword evidence="9" id="KW-0443">Lipid metabolism</keyword>
<dbReference type="Gene3D" id="2.60.120.620">
    <property type="entry name" value="q2cbj1_9rhob like domain"/>
    <property type="match status" value="1"/>
</dbReference>
<dbReference type="InterPro" id="IPR051842">
    <property type="entry name" value="uS12_prolyl_hydroxylase"/>
</dbReference>
<feature type="transmembrane region" description="Helical" evidence="13">
    <location>
        <begin position="416"/>
        <end position="438"/>
    </location>
</feature>
<evidence type="ECO:0000256" key="3">
    <source>
        <dbReference type="ARBA" id="ARBA00007811"/>
    </source>
</evidence>
<evidence type="ECO:0000313" key="16">
    <source>
        <dbReference type="Proteomes" id="UP000198406"/>
    </source>
</evidence>
<evidence type="ECO:0000256" key="5">
    <source>
        <dbReference type="ARBA" id="ARBA00022516"/>
    </source>
</evidence>
<dbReference type="InterPro" id="IPR044862">
    <property type="entry name" value="Pro_4_hyd_alph_FE2OG_OXY"/>
</dbReference>
<keyword evidence="12" id="KW-0456">Lyase</keyword>
<reference evidence="15 16" key="1">
    <citation type="journal article" date="2015" name="Plant Cell">
        <title>Oil accumulation by the oleaginous diatom Fistulifera solaris as revealed by the genome and transcriptome.</title>
        <authorList>
            <person name="Tanaka T."/>
            <person name="Maeda Y."/>
            <person name="Veluchamy A."/>
            <person name="Tanaka M."/>
            <person name="Abida H."/>
            <person name="Marechal E."/>
            <person name="Bowler C."/>
            <person name="Muto M."/>
            <person name="Sunaga Y."/>
            <person name="Tanaka M."/>
            <person name="Yoshino T."/>
            <person name="Taniguchi T."/>
            <person name="Fukuda Y."/>
            <person name="Nemoto M."/>
            <person name="Matsumoto M."/>
            <person name="Wong P.S."/>
            <person name="Aburatani S."/>
            <person name="Fujibuchi W."/>
        </authorList>
    </citation>
    <scope>NUCLEOTIDE SEQUENCE [LARGE SCALE GENOMIC DNA]</scope>
    <source>
        <strain evidence="15 16">JPCC DA0580</strain>
    </source>
</reference>
<dbReference type="GO" id="GO:0006633">
    <property type="term" value="P:fatty acid biosynthetic process"/>
    <property type="evidence" value="ECO:0007669"/>
    <property type="project" value="UniProtKB-UniPathway"/>
</dbReference>
<keyword evidence="5" id="KW-0444">Lipid biosynthesis</keyword>
<dbReference type="EC" id="4.2.1.134" evidence="4"/>
<keyword evidence="6 13" id="KW-0812">Transmembrane</keyword>
<dbReference type="OrthoDB" id="41052at2759"/>
<evidence type="ECO:0000256" key="6">
    <source>
        <dbReference type="ARBA" id="ARBA00022692"/>
    </source>
</evidence>
<feature type="transmembrane region" description="Helical" evidence="13">
    <location>
        <begin position="339"/>
        <end position="362"/>
    </location>
</feature>
<keyword evidence="7" id="KW-0276">Fatty acid metabolism</keyword>
<dbReference type="GO" id="GO:0016020">
    <property type="term" value="C:membrane"/>
    <property type="evidence" value="ECO:0007669"/>
    <property type="project" value="UniProtKB-SubCell"/>
</dbReference>
<sequence>MFRSLSSRRVPLFRHVLKKGLLLWLGTFTAALFLVAFHRNKQVGVVVVPSSKSITYSPDALSAIQDLHNALAKHRLDSLARLYSKTYRQNIPFPHIVMDGVFPESYLHSVRQEVSQELTQQGCIEGSSQCFHDISSQYKKSTLDDEAKMGFYTRMLFEKMKGSTFVTFLEQLSGIRGLIPDPHFRGSGIHLTAPGGFLNIHADFNKYKKLNLDRRVNVFIFLNEDWTEEDGGHLELWSKDMHSCQQRILPAFNRLVVFSSTDFSYHGHPHPLPGPRSRRSLALYYYTNGRPSSECIDKDCSGDGHSTLFQKPVGCERCEDATCQAYAEVVMSSHRVNSWLQFCNTATALSWLAAVVIVLLFVKKNDDNWCETHVTPSVRLALGVSCFEFINAVFGFTRSKPWQVFLFASVRTGVEVWVTPLVGCSHVTHVLTITCWAVGDSIRFGCNALDTHLSKWIRYNVGCLVFPIGAFGEMWMVYTAGYPLAAALWPLGFVPLYRQLLKQRNKFMQSLSTSDEVKKTK</sequence>
<evidence type="ECO:0000256" key="4">
    <source>
        <dbReference type="ARBA" id="ARBA00013122"/>
    </source>
</evidence>
<evidence type="ECO:0000256" key="12">
    <source>
        <dbReference type="ARBA" id="ARBA00023239"/>
    </source>
</evidence>
<gene>
    <name evidence="15" type="ORF">FisN_31Lh056</name>
</gene>
<accession>A0A1Z5K6C3</accession>
<keyword evidence="11" id="KW-0275">Fatty acid biosynthesis</keyword>
<keyword evidence="16" id="KW-1185">Reference proteome</keyword>
<feature type="domain" description="Prolyl 4-hydroxylase alpha subunit Fe(2+) 2OG dioxygenase" evidence="14">
    <location>
        <begin position="191"/>
        <end position="286"/>
    </location>
</feature>